<protein>
    <recommendedName>
        <fullName evidence="3">Conserved oligomeric Golgi complex subunit 1</fullName>
    </recommendedName>
</protein>
<dbReference type="OrthoDB" id="46189at2759"/>
<dbReference type="GO" id="GO:0006891">
    <property type="term" value="P:intra-Golgi vesicle-mediated transport"/>
    <property type="evidence" value="ECO:0007669"/>
    <property type="project" value="InterPro"/>
</dbReference>
<evidence type="ECO:0000256" key="6">
    <source>
        <dbReference type="ARBA" id="ARBA00023034"/>
    </source>
</evidence>
<accession>A0A9W8A5K5</accession>
<feature type="region of interest" description="Disordered" evidence="8">
    <location>
        <begin position="47"/>
        <end position="69"/>
    </location>
</feature>
<dbReference type="Proteomes" id="UP001150538">
    <property type="component" value="Unassembled WGS sequence"/>
</dbReference>
<dbReference type="GO" id="GO:0017119">
    <property type="term" value="C:Golgi transport complex"/>
    <property type="evidence" value="ECO:0007669"/>
    <property type="project" value="InterPro"/>
</dbReference>
<dbReference type="PANTHER" id="PTHR31658:SF0">
    <property type="entry name" value="CONSERVED OLIGOMERIC GOLGI COMPLEX SUBUNIT 1"/>
    <property type="match status" value="1"/>
</dbReference>
<comment type="subcellular location">
    <subcellularLocation>
        <location evidence="1">Golgi apparatus membrane</location>
        <topology evidence="1">Peripheral membrane protein</topology>
    </subcellularLocation>
</comment>
<feature type="compositionally biased region" description="Polar residues" evidence="8">
    <location>
        <begin position="51"/>
        <end position="69"/>
    </location>
</feature>
<evidence type="ECO:0000256" key="2">
    <source>
        <dbReference type="ARBA" id="ARBA00006653"/>
    </source>
</evidence>
<keyword evidence="5" id="KW-0653">Protein transport</keyword>
<evidence type="ECO:0000313" key="9">
    <source>
        <dbReference type="EMBL" id="KAJ1918718.1"/>
    </source>
</evidence>
<evidence type="ECO:0000256" key="3">
    <source>
        <dbReference type="ARBA" id="ARBA00020978"/>
    </source>
</evidence>
<evidence type="ECO:0000256" key="7">
    <source>
        <dbReference type="ARBA" id="ARBA00023136"/>
    </source>
</evidence>
<gene>
    <name evidence="9" type="ORF">H4219_002440</name>
</gene>
<dbReference type="EMBL" id="JANBPU010000039">
    <property type="protein sequence ID" value="KAJ1918718.1"/>
    <property type="molecule type" value="Genomic_DNA"/>
</dbReference>
<dbReference type="AlphaFoldDB" id="A0A9W8A5K5"/>
<comment type="similarity">
    <text evidence="2">Belongs to the COG1 family.</text>
</comment>
<keyword evidence="10" id="KW-1185">Reference proteome</keyword>
<reference evidence="9" key="1">
    <citation type="submission" date="2022-07" db="EMBL/GenBank/DDBJ databases">
        <title>Phylogenomic reconstructions and comparative analyses of Kickxellomycotina fungi.</title>
        <authorList>
            <person name="Reynolds N.K."/>
            <person name="Stajich J.E."/>
            <person name="Barry K."/>
            <person name="Grigoriev I.V."/>
            <person name="Crous P."/>
            <person name="Smith M.E."/>
        </authorList>
    </citation>
    <scope>NUCLEOTIDE SEQUENCE</scope>
    <source>
        <strain evidence="9">NBRC 100468</strain>
    </source>
</reference>
<evidence type="ECO:0000256" key="4">
    <source>
        <dbReference type="ARBA" id="ARBA00022448"/>
    </source>
</evidence>
<dbReference type="GO" id="GO:0000139">
    <property type="term" value="C:Golgi membrane"/>
    <property type="evidence" value="ECO:0007669"/>
    <property type="project" value="UniProtKB-SubCell"/>
</dbReference>
<evidence type="ECO:0000256" key="1">
    <source>
        <dbReference type="ARBA" id="ARBA00004395"/>
    </source>
</evidence>
<evidence type="ECO:0000256" key="5">
    <source>
        <dbReference type="ARBA" id="ARBA00022927"/>
    </source>
</evidence>
<dbReference type="PANTHER" id="PTHR31658">
    <property type="entry name" value="CONSERVED OLIGOMERIC GOLGI COMPLEX SUBUNIT 1"/>
    <property type="match status" value="1"/>
</dbReference>
<keyword evidence="4" id="KW-0813">Transport</keyword>
<proteinExistence type="inferred from homology"/>
<evidence type="ECO:0000256" key="8">
    <source>
        <dbReference type="SAM" id="MobiDB-lite"/>
    </source>
</evidence>
<name>A0A9W8A5K5_9FUNG</name>
<dbReference type="InterPro" id="IPR033370">
    <property type="entry name" value="COG1"/>
</dbReference>
<keyword evidence="6" id="KW-0333">Golgi apparatus</keyword>
<feature type="region of interest" description="Disordered" evidence="8">
    <location>
        <begin position="289"/>
        <end position="321"/>
    </location>
</feature>
<sequence length="993" mass="111256">MRDVVGSRYPDLVGAANSIILMESRANLIKDKISSLSSLLKSLPENDSDIPATNTQDASKQQTSPTDDQSCTYSLAAQIKVLVDAPEQMWKSIEKNLFLHSSLIYLATQRIYQDICECCPTYDGFGEDIFLRFPIIDRQMAIIAPMRSQILNESNKYLATAGKGSFQTYLNALCAQILLENYSLEQACSVFLDGRKSSILTTLCSLSIPEDPLGELDYCITAEQVISHVLRVMETLRASTMDASDMFLSLGATGSDETNPLPSRLLTTLAGLLTDVDVAAMLPERLFPKNSQGLTDSNGVDKSRHVRNRPPLQRRTTRRRNLSMAGALITSSSASSEAPNYYSTVPAFTQVLGKLASGDQIRISHCGLGDEKVNKRHSTILTSVVSMPTHLVAKYLPESIVNYQPNISEIFPPNLASYNDNPVGLFEVIQRIQEGCQEKLNLQIYGWYCDICETLSKNFEKLLVHTTISPVDAVNVRNSVIEWENTRLKSEPNESLNKSAILFSGNEAAPSIYSTLIKPILDKIMERLVSDAMSRCVLEVPKGILTALTNTDISECSTLQLNDSIVWNHNLVLNDMPVDSGFLEVPNLNSKETLSIRDFTADASSSTPKIQTTHHLSSTVEGILNSLRTIQFPLRLECRQMAHILIRDLLIFWKECASWANHPSADSETFVLHITDSFTKNLDVLTTWVDTQIKVIEGLAKQKIDKGISLKDTEYSLSYMEEQHILYTVSFCIALRNGITHIMKLESRQVLHPRWDVAKETIDGSISLLTKVETTCKSFWVECHSVQTAHDIASLFDTVYDFSEISNTDLCDSVIGFIDGYSDADANVNYNSILKGSIQRLITKAAAKDNDLTQDIEFRPNYKVASIVTNILEEIDSVFGHVLSSEVRSAFWSTFPNNFSPLLYQYLDSCTAENKAINWRQLVYDIKYIYFLSLVQQHETEQSDIFLSLLKDIKEKMLQKVDCDKNQKDGDSTTLETLDWVTCLDKEKLDKCF</sequence>
<organism evidence="9 10">
    <name type="scientific">Mycoemilia scoparia</name>
    <dbReference type="NCBI Taxonomy" id="417184"/>
    <lineage>
        <taxon>Eukaryota</taxon>
        <taxon>Fungi</taxon>
        <taxon>Fungi incertae sedis</taxon>
        <taxon>Zoopagomycota</taxon>
        <taxon>Kickxellomycotina</taxon>
        <taxon>Kickxellomycetes</taxon>
        <taxon>Kickxellales</taxon>
        <taxon>Kickxellaceae</taxon>
        <taxon>Mycoemilia</taxon>
    </lineage>
</organism>
<comment type="caution">
    <text evidence="9">The sequence shown here is derived from an EMBL/GenBank/DDBJ whole genome shotgun (WGS) entry which is preliminary data.</text>
</comment>
<evidence type="ECO:0000313" key="10">
    <source>
        <dbReference type="Proteomes" id="UP001150538"/>
    </source>
</evidence>
<feature type="compositionally biased region" description="Polar residues" evidence="8">
    <location>
        <begin position="289"/>
        <end position="300"/>
    </location>
</feature>
<keyword evidence="7" id="KW-0472">Membrane</keyword>
<dbReference type="GO" id="GO:0015031">
    <property type="term" value="P:protein transport"/>
    <property type="evidence" value="ECO:0007669"/>
    <property type="project" value="UniProtKB-KW"/>
</dbReference>